<reference evidence="2" key="1">
    <citation type="submission" date="2014-05" db="EMBL/GenBank/DDBJ databases">
        <title>The transcriptome of the halophilic microalga Tetraselmis sp. GSL018 isolated from the Great Salt Lake, Utah.</title>
        <authorList>
            <person name="Jinkerson R.E."/>
            <person name="D'Adamo S."/>
            <person name="Posewitz M.C."/>
        </authorList>
    </citation>
    <scope>NUCLEOTIDE SEQUENCE</scope>
    <source>
        <strain evidence="2">GSL018</strain>
    </source>
</reference>
<protein>
    <submittedName>
        <fullName evidence="2">Motile sperm domain-containing protein 2-like</fullName>
    </submittedName>
</protein>
<gene>
    <name evidence="2" type="ORF">TSPGSL018_30032</name>
</gene>
<sequence length="280" mass="32295">MTTWQMAQTTNVNIACRSNLSAIHSGHLLSYANGFSQARHRGKILHRLRRNVIKKREFQVAHSTVEQSPQGLRTEPWLGSAEQRQALYEVQERMKNCPYGVPDEATCRWFLRDRKFDIVEAEEKLQEMMKWRREFGVDRITEAMVAAEAATGKAQLWDHPDVWGLPLEDSIRLCVSVLEKAQQQAEAAGTETALGIFSLKDFGPQNADIVFAKFLIEALFTYYPKRFSQILFVDAPFVFQAPWKIIKPMLRKYSALVRFVSAKEVRNEYFTKETCPPDFV</sequence>
<accession>A0A061RQK9</accession>
<dbReference type="CDD" id="cd00170">
    <property type="entry name" value="SEC14"/>
    <property type="match status" value="1"/>
</dbReference>
<evidence type="ECO:0000313" key="2">
    <source>
        <dbReference type="EMBL" id="JAC72980.1"/>
    </source>
</evidence>
<dbReference type="SMART" id="SM00516">
    <property type="entry name" value="SEC14"/>
    <property type="match status" value="1"/>
</dbReference>
<dbReference type="Gene3D" id="3.40.525.10">
    <property type="entry name" value="CRAL-TRIO lipid binding domain"/>
    <property type="match status" value="1"/>
</dbReference>
<dbReference type="PANTHER" id="PTHR47556:SF1">
    <property type="entry name" value="SEC14P-LIKE PHOSPHATIDYLINOSITOL TRANSFER FAMILY PROTEIN"/>
    <property type="match status" value="1"/>
</dbReference>
<dbReference type="InterPro" id="IPR001251">
    <property type="entry name" value="CRAL-TRIO_dom"/>
</dbReference>
<dbReference type="AlphaFoldDB" id="A0A061RQK9"/>
<proteinExistence type="predicted"/>
<organism evidence="2">
    <name type="scientific">Tetraselmis sp. GSL018</name>
    <dbReference type="NCBI Taxonomy" id="582737"/>
    <lineage>
        <taxon>Eukaryota</taxon>
        <taxon>Viridiplantae</taxon>
        <taxon>Chlorophyta</taxon>
        <taxon>core chlorophytes</taxon>
        <taxon>Chlorodendrophyceae</taxon>
        <taxon>Chlorodendrales</taxon>
        <taxon>Chlorodendraceae</taxon>
        <taxon>Tetraselmis</taxon>
    </lineage>
</organism>
<evidence type="ECO:0000259" key="1">
    <source>
        <dbReference type="PROSITE" id="PS50191"/>
    </source>
</evidence>
<dbReference type="EMBL" id="GBEZ01012960">
    <property type="protein sequence ID" value="JAC72980.1"/>
    <property type="molecule type" value="Transcribed_RNA"/>
</dbReference>
<dbReference type="PROSITE" id="PS50191">
    <property type="entry name" value="CRAL_TRIO"/>
    <property type="match status" value="1"/>
</dbReference>
<feature type="domain" description="CRAL-TRIO" evidence="1">
    <location>
        <begin position="168"/>
        <end position="280"/>
    </location>
</feature>
<dbReference type="Pfam" id="PF00650">
    <property type="entry name" value="CRAL_TRIO"/>
    <property type="match status" value="1"/>
</dbReference>
<dbReference type="InterPro" id="IPR036273">
    <property type="entry name" value="CRAL/TRIO_N_dom_sf"/>
</dbReference>
<name>A0A061RQK9_9CHLO</name>
<dbReference type="PANTHER" id="PTHR47556">
    <property type="entry name" value="SEC14P-LIKE PHOSPHATIDYLINOSITOL TRANSFER FAMILY PROTEIN"/>
    <property type="match status" value="1"/>
</dbReference>
<dbReference type="SUPFAM" id="SSF52087">
    <property type="entry name" value="CRAL/TRIO domain"/>
    <property type="match status" value="1"/>
</dbReference>
<dbReference type="InterPro" id="IPR036865">
    <property type="entry name" value="CRAL-TRIO_dom_sf"/>
</dbReference>
<dbReference type="SUPFAM" id="SSF46938">
    <property type="entry name" value="CRAL/TRIO N-terminal domain"/>
    <property type="match status" value="1"/>
</dbReference>